<keyword evidence="3" id="KW-1185">Reference proteome</keyword>
<comment type="caution">
    <text evidence="2">The sequence shown here is derived from an EMBL/GenBank/DDBJ whole genome shotgun (WGS) entry which is preliminary data.</text>
</comment>
<sequence length="121" mass="12466">MNDHSMFRYAALVPGEVAFPLVRWGMTAAMLLLAAGVVALQVAADRWPRARPVVGVALAAGVVVLALAAWRGDSTRVGPDWSDGVHEAEVSCDAGAVAVQVAAAPGGWSVRLPCTALPHNG</sequence>
<name>A0A849AL35_9ACTN</name>
<dbReference type="Proteomes" id="UP000562984">
    <property type="component" value="Unassembled WGS sequence"/>
</dbReference>
<protein>
    <submittedName>
        <fullName evidence="2">Uncharacterized protein</fullName>
    </submittedName>
</protein>
<reference evidence="2 3" key="1">
    <citation type="submission" date="2020-05" db="EMBL/GenBank/DDBJ databases">
        <title>Nakamurella sp. DB0629 isolated from air conditioner.</title>
        <authorList>
            <person name="Kim D.H."/>
            <person name="Kim D.-U."/>
        </authorList>
    </citation>
    <scope>NUCLEOTIDE SEQUENCE [LARGE SCALE GENOMIC DNA]</scope>
    <source>
        <strain evidence="2 3">DB0629</strain>
    </source>
</reference>
<dbReference type="RefSeq" id="WP_171201225.1">
    <property type="nucleotide sequence ID" value="NZ_JABEND010000014.1"/>
</dbReference>
<keyword evidence="1" id="KW-0472">Membrane</keyword>
<dbReference type="EMBL" id="JABEND010000014">
    <property type="protein sequence ID" value="NNG37532.1"/>
    <property type="molecule type" value="Genomic_DNA"/>
</dbReference>
<evidence type="ECO:0000256" key="1">
    <source>
        <dbReference type="SAM" id="Phobius"/>
    </source>
</evidence>
<gene>
    <name evidence="2" type="ORF">HKD39_17875</name>
</gene>
<accession>A0A849AL35</accession>
<evidence type="ECO:0000313" key="2">
    <source>
        <dbReference type="EMBL" id="NNG37532.1"/>
    </source>
</evidence>
<evidence type="ECO:0000313" key="3">
    <source>
        <dbReference type="Proteomes" id="UP000562984"/>
    </source>
</evidence>
<feature type="transmembrane region" description="Helical" evidence="1">
    <location>
        <begin position="21"/>
        <end position="44"/>
    </location>
</feature>
<keyword evidence="1" id="KW-1133">Transmembrane helix</keyword>
<dbReference type="AlphaFoldDB" id="A0A849AL35"/>
<feature type="transmembrane region" description="Helical" evidence="1">
    <location>
        <begin position="50"/>
        <end position="70"/>
    </location>
</feature>
<organism evidence="2 3">
    <name type="scientific">Nakamurella aerolata</name>
    <dbReference type="NCBI Taxonomy" id="1656892"/>
    <lineage>
        <taxon>Bacteria</taxon>
        <taxon>Bacillati</taxon>
        <taxon>Actinomycetota</taxon>
        <taxon>Actinomycetes</taxon>
        <taxon>Nakamurellales</taxon>
        <taxon>Nakamurellaceae</taxon>
        <taxon>Nakamurella</taxon>
    </lineage>
</organism>
<proteinExistence type="predicted"/>
<keyword evidence="1" id="KW-0812">Transmembrane</keyword>